<keyword evidence="5 7" id="KW-0807">Transducer</keyword>
<dbReference type="AlphaFoldDB" id="A0A7Z0VNC5"/>
<dbReference type="Gene3D" id="1.10.287.950">
    <property type="entry name" value="Methyl-accepting chemotaxis protein"/>
    <property type="match status" value="1"/>
</dbReference>
<protein>
    <submittedName>
        <fullName evidence="11">Methyl-accepting chemotaxis protein PctC</fullName>
    </submittedName>
</protein>
<dbReference type="RefSeq" id="WP_069121809.1">
    <property type="nucleotide sequence ID" value="NZ_MARB01000005.1"/>
</dbReference>
<comment type="caution">
    <text evidence="11">The sequence shown here is derived from an EMBL/GenBank/DDBJ whole genome shotgun (WGS) entry which is preliminary data.</text>
</comment>
<dbReference type="Pfam" id="PF00015">
    <property type="entry name" value="MCPsignal"/>
    <property type="match status" value="1"/>
</dbReference>
<dbReference type="FunFam" id="1.10.287.950:FF:000001">
    <property type="entry name" value="Methyl-accepting chemotaxis sensory transducer"/>
    <property type="match status" value="1"/>
</dbReference>
<feature type="transmembrane region" description="Helical" evidence="8">
    <location>
        <begin position="23"/>
        <end position="44"/>
    </location>
</feature>
<dbReference type="OrthoDB" id="9781845at2"/>
<evidence type="ECO:0000256" key="5">
    <source>
        <dbReference type="ARBA" id="ARBA00023224"/>
    </source>
</evidence>
<dbReference type="SUPFAM" id="SSF58104">
    <property type="entry name" value="Methyl-accepting chemotaxis protein (MCP) signaling domain"/>
    <property type="match status" value="1"/>
</dbReference>
<dbReference type="PRINTS" id="PR00260">
    <property type="entry name" value="CHEMTRNSDUCR"/>
</dbReference>
<name>A0A7Z0VNC5_9GAMM</name>
<dbReference type="InterPro" id="IPR004090">
    <property type="entry name" value="Chemotax_Me-accpt_rcpt"/>
</dbReference>
<evidence type="ECO:0000256" key="3">
    <source>
        <dbReference type="ARBA" id="ARBA00022989"/>
    </source>
</evidence>
<evidence type="ECO:0000256" key="6">
    <source>
        <dbReference type="ARBA" id="ARBA00029447"/>
    </source>
</evidence>
<organism evidence="11 12">
    <name type="scientific">Candidatus Thiodiazotropha endolucinida</name>
    <dbReference type="NCBI Taxonomy" id="1655433"/>
    <lineage>
        <taxon>Bacteria</taxon>
        <taxon>Pseudomonadati</taxon>
        <taxon>Pseudomonadota</taxon>
        <taxon>Gammaproteobacteria</taxon>
        <taxon>Chromatiales</taxon>
        <taxon>Sedimenticolaceae</taxon>
        <taxon>Candidatus Thiodiazotropha</taxon>
    </lineage>
</organism>
<dbReference type="GO" id="GO:0016020">
    <property type="term" value="C:membrane"/>
    <property type="evidence" value="ECO:0007669"/>
    <property type="project" value="UniProtKB-SubCell"/>
</dbReference>
<evidence type="ECO:0000259" key="10">
    <source>
        <dbReference type="PROSITE" id="PS50885"/>
    </source>
</evidence>
<dbReference type="GO" id="GO:0004888">
    <property type="term" value="F:transmembrane signaling receptor activity"/>
    <property type="evidence" value="ECO:0007669"/>
    <property type="project" value="InterPro"/>
</dbReference>
<comment type="similarity">
    <text evidence="6">Belongs to the methyl-accepting chemotaxis (MCP) protein family.</text>
</comment>
<gene>
    <name evidence="11" type="primary">pctC_1</name>
    <name evidence="11" type="ORF">CODIS_10510</name>
</gene>
<dbReference type="CDD" id="cd06225">
    <property type="entry name" value="HAMP"/>
    <property type="match status" value="1"/>
</dbReference>
<keyword evidence="12" id="KW-1185">Reference proteome</keyword>
<dbReference type="SMART" id="SM00283">
    <property type="entry name" value="MA"/>
    <property type="match status" value="1"/>
</dbReference>
<evidence type="ECO:0000256" key="4">
    <source>
        <dbReference type="ARBA" id="ARBA00023136"/>
    </source>
</evidence>
<evidence type="ECO:0000256" key="2">
    <source>
        <dbReference type="ARBA" id="ARBA00022692"/>
    </source>
</evidence>
<evidence type="ECO:0000256" key="7">
    <source>
        <dbReference type="PROSITE-ProRule" id="PRU00284"/>
    </source>
</evidence>
<keyword evidence="4 8" id="KW-0472">Membrane</keyword>
<accession>A0A7Z0VNC5</accession>
<dbReference type="InterPro" id="IPR003660">
    <property type="entry name" value="HAMP_dom"/>
</dbReference>
<evidence type="ECO:0000256" key="8">
    <source>
        <dbReference type="SAM" id="Phobius"/>
    </source>
</evidence>
<evidence type="ECO:0000256" key="1">
    <source>
        <dbReference type="ARBA" id="ARBA00004141"/>
    </source>
</evidence>
<evidence type="ECO:0000259" key="9">
    <source>
        <dbReference type="PROSITE" id="PS50111"/>
    </source>
</evidence>
<dbReference type="PANTHER" id="PTHR32089">
    <property type="entry name" value="METHYL-ACCEPTING CHEMOTAXIS PROTEIN MCPB"/>
    <property type="match status" value="1"/>
</dbReference>
<dbReference type="GO" id="GO:0007165">
    <property type="term" value="P:signal transduction"/>
    <property type="evidence" value="ECO:0007669"/>
    <property type="project" value="UniProtKB-KW"/>
</dbReference>
<dbReference type="SMART" id="SM00304">
    <property type="entry name" value="HAMP"/>
    <property type="match status" value="1"/>
</dbReference>
<keyword evidence="3 8" id="KW-1133">Transmembrane helix</keyword>
<proteinExistence type="inferred from homology"/>
<dbReference type="EMBL" id="MARB01000005">
    <property type="protein sequence ID" value="ODJ88505.1"/>
    <property type="molecule type" value="Genomic_DNA"/>
</dbReference>
<feature type="domain" description="HAMP" evidence="10">
    <location>
        <begin position="233"/>
        <end position="287"/>
    </location>
</feature>
<dbReference type="InterPro" id="IPR004089">
    <property type="entry name" value="MCPsignal_dom"/>
</dbReference>
<keyword evidence="2 8" id="KW-0812">Transmembrane</keyword>
<dbReference type="PROSITE" id="PS50111">
    <property type="entry name" value="CHEMOTAXIS_TRANSDUC_2"/>
    <property type="match status" value="1"/>
</dbReference>
<comment type="subcellular location">
    <subcellularLocation>
        <location evidence="1">Membrane</location>
        <topology evidence="1">Multi-pass membrane protein</topology>
    </subcellularLocation>
</comment>
<feature type="domain" description="Methyl-accepting transducer" evidence="9">
    <location>
        <begin position="292"/>
        <end position="528"/>
    </location>
</feature>
<dbReference type="Proteomes" id="UP000094769">
    <property type="component" value="Unassembled WGS sequence"/>
</dbReference>
<dbReference type="Pfam" id="PF00672">
    <property type="entry name" value="HAMP"/>
    <property type="match status" value="1"/>
</dbReference>
<sequence>MSISSWYIATVSLVFERFKIRTLVFLGMAFFIALMLFSTLFALYQLGRTTDDLTKAAEQAVDIRIVVEEVEDGSIVASSSASKLSDDMNSTLLNMLKTNVSDMAQIQSTFEKMVKNLNTLIESEEDDPTMLMLEIEDIYEQVRRESLPRVRSIVGEFKKAAQEGARQASVAKDLQLLAETFKEKSVKAASASEVIEQDSAISVQKAEQSVQLLILIIAVSVVFVFITSFNTYLVINRPISLMRERIKDIAEGEGDLTKRLNADANNELGELSHWFNVFMDKLQVLIQNVKESSGKMTDAASQMLEMTEKSSAGVLHQKTKTEEIVHAMQNLSSTVESVAESAAAADKATDSAEKESLNGREDLRMTINSITTLAEEIDTAATIINGFQKDSEDIGGVLDVIKGIAEQTNLLALNAAIEAARAGEQGRGFAVVADEVRTLATRTQESTQEIQEIIIRLQSGAEQAVTAMNSGRSRGHETAQQAKQAGVSLESITQAVNQISTVNSKIADATVDQRNVASDVNDGINTINQVAEQTATRAEQTTRQGEVVSLLAQELNTSVKQFRV</sequence>
<feature type="transmembrane region" description="Helical" evidence="8">
    <location>
        <begin position="212"/>
        <end position="235"/>
    </location>
</feature>
<dbReference type="PANTHER" id="PTHR32089:SF119">
    <property type="entry name" value="METHYL-ACCEPTING CHEMOTAXIS PROTEIN CTPL"/>
    <property type="match status" value="1"/>
</dbReference>
<evidence type="ECO:0000313" key="11">
    <source>
        <dbReference type="EMBL" id="ODJ88505.1"/>
    </source>
</evidence>
<evidence type="ECO:0000313" key="12">
    <source>
        <dbReference type="Proteomes" id="UP000094769"/>
    </source>
</evidence>
<dbReference type="PROSITE" id="PS50885">
    <property type="entry name" value="HAMP"/>
    <property type="match status" value="1"/>
</dbReference>
<dbReference type="GO" id="GO:0006935">
    <property type="term" value="P:chemotaxis"/>
    <property type="evidence" value="ECO:0007669"/>
    <property type="project" value="InterPro"/>
</dbReference>
<reference evidence="11 12" key="1">
    <citation type="submission" date="2016-06" db="EMBL/GenBank/DDBJ databases">
        <title>Genome sequence of endosymbiont of Candidatus Endolucinida thiodiazotropha.</title>
        <authorList>
            <person name="Poehlein A."/>
            <person name="Koenig S."/>
            <person name="Heiden S.E."/>
            <person name="Thuermer A."/>
            <person name="Voget S."/>
            <person name="Daniel R."/>
            <person name="Markert S."/>
            <person name="Gros O."/>
            <person name="Schweder T."/>
        </authorList>
    </citation>
    <scope>NUCLEOTIDE SEQUENCE [LARGE SCALE GENOMIC DNA]</scope>
    <source>
        <strain evidence="11 12">COS</strain>
    </source>
</reference>